<dbReference type="Pfam" id="PF13280">
    <property type="entry name" value="WYL"/>
    <property type="match status" value="1"/>
</dbReference>
<dbReference type="PANTHER" id="PTHR34580">
    <property type="match status" value="1"/>
</dbReference>
<dbReference type="Proteomes" id="UP000185628">
    <property type="component" value="Unassembled WGS sequence"/>
</dbReference>
<name>A0A1Q5Q3B2_9ACTO</name>
<organism evidence="3 4">
    <name type="scientific">Bowdeniella nasicola</name>
    <dbReference type="NCBI Taxonomy" id="208480"/>
    <lineage>
        <taxon>Bacteria</taxon>
        <taxon>Bacillati</taxon>
        <taxon>Actinomycetota</taxon>
        <taxon>Actinomycetes</taxon>
        <taxon>Actinomycetales</taxon>
        <taxon>Actinomycetaceae</taxon>
        <taxon>Bowdeniella</taxon>
    </lineage>
</organism>
<dbReference type="Pfam" id="PF25583">
    <property type="entry name" value="WCX"/>
    <property type="match status" value="1"/>
</dbReference>
<evidence type="ECO:0000259" key="1">
    <source>
        <dbReference type="Pfam" id="PF13280"/>
    </source>
</evidence>
<dbReference type="PROSITE" id="PS52050">
    <property type="entry name" value="WYL"/>
    <property type="match status" value="1"/>
</dbReference>
<dbReference type="PANTHER" id="PTHR34580:SF3">
    <property type="entry name" value="PROTEIN PAFB"/>
    <property type="match status" value="1"/>
</dbReference>
<dbReference type="AlphaFoldDB" id="A0A1Q5Q3B2"/>
<dbReference type="EMBL" id="MQVR01000020">
    <property type="protein sequence ID" value="OKL54287.1"/>
    <property type="molecule type" value="Genomic_DNA"/>
</dbReference>
<evidence type="ECO:0000313" key="4">
    <source>
        <dbReference type="Proteomes" id="UP000185628"/>
    </source>
</evidence>
<reference evidence="4" key="1">
    <citation type="submission" date="2016-12" db="EMBL/GenBank/DDBJ databases">
        <authorList>
            <person name="Meng X."/>
        </authorList>
    </citation>
    <scope>NUCLEOTIDE SEQUENCE [LARGE SCALE GENOMIC DNA]</scope>
    <source>
        <strain evidence="4">DSM 19116</strain>
    </source>
</reference>
<dbReference type="InterPro" id="IPR057727">
    <property type="entry name" value="WCX_dom"/>
</dbReference>
<feature type="domain" description="WYL" evidence="1">
    <location>
        <begin position="150"/>
        <end position="213"/>
    </location>
</feature>
<dbReference type="RefSeq" id="WP_073716243.1">
    <property type="nucleotide sequence ID" value="NZ_MQVR01000020.1"/>
</dbReference>
<keyword evidence="4" id="KW-1185">Reference proteome</keyword>
<gene>
    <name evidence="3" type="ORF">BSZ39_04795</name>
</gene>
<sequence length="317" mass="34735">MTSGQSVPAVERLVSLTAALLHRRMTKEEILTQVGGYQTGRSRDATARMFERDKELLRDQGVPLIAKADAADGQTVRYWIDDSAWSTGDLKPTPIQIALLSLAVEATTPAGRHLPGRALTKLRALSPMSIVEADVALTTSLDLSDPEDSFDTLASAIEHGQRVTFSYLSARGKVTTRTVEPWRLVRHQGGWYLIARDCEADERRVFRLSRFQSEAAVTGDPGVFTVPDDVDMRIGPETGDETLARLTIAPGTAMLLRQRGTKVGQVGDDDVISIGTDNLGELTQQVASYGGDVIPLEPEELVVDVKRYWEQAARYAK</sequence>
<comment type="caution">
    <text evidence="3">The sequence shown here is derived from an EMBL/GenBank/DDBJ whole genome shotgun (WGS) entry which is preliminary data.</text>
</comment>
<evidence type="ECO:0000313" key="3">
    <source>
        <dbReference type="EMBL" id="OKL54287.1"/>
    </source>
</evidence>
<proteinExistence type="predicted"/>
<protein>
    <submittedName>
        <fullName evidence="3">Uncharacterized protein</fullName>
    </submittedName>
</protein>
<accession>A0A1Q5Q3B2</accession>
<evidence type="ECO:0000259" key="2">
    <source>
        <dbReference type="Pfam" id="PF25583"/>
    </source>
</evidence>
<dbReference type="InterPro" id="IPR051534">
    <property type="entry name" value="CBASS_pafABC_assoc_protein"/>
</dbReference>
<dbReference type="InterPro" id="IPR026881">
    <property type="entry name" value="WYL_dom"/>
</dbReference>
<feature type="domain" description="WCX" evidence="2">
    <location>
        <begin position="243"/>
        <end position="313"/>
    </location>
</feature>
<dbReference type="OrthoDB" id="3268930at2"/>